<protein>
    <submittedName>
        <fullName evidence="1">Uncharacterized protein</fullName>
    </submittedName>
</protein>
<sequence length="79" mass="9516">MQHGATRTNICRALHREARVQKQYLKRLSLEVQTLKMERDRDPVVQALTKRNEYLEKEIQYLHTQAMIMARRMFEKDGN</sequence>
<dbReference type="EMBL" id="JABFAI010000043">
    <property type="protein sequence ID" value="KAF4958929.1"/>
    <property type="molecule type" value="Genomic_DNA"/>
</dbReference>
<proteinExistence type="predicted"/>
<dbReference type="Proteomes" id="UP000604273">
    <property type="component" value="Unassembled WGS sequence"/>
</dbReference>
<keyword evidence="2" id="KW-1185">Reference proteome</keyword>
<name>A0A8H4TJK2_9HYPO</name>
<dbReference type="AlphaFoldDB" id="A0A8H4TJK2"/>
<gene>
    <name evidence="1" type="ORF">FGADI_2008</name>
</gene>
<evidence type="ECO:0000313" key="2">
    <source>
        <dbReference type="Proteomes" id="UP000604273"/>
    </source>
</evidence>
<organism evidence="1 2">
    <name type="scientific">Fusarium gaditjirri</name>
    <dbReference type="NCBI Taxonomy" id="282569"/>
    <lineage>
        <taxon>Eukaryota</taxon>
        <taxon>Fungi</taxon>
        <taxon>Dikarya</taxon>
        <taxon>Ascomycota</taxon>
        <taxon>Pezizomycotina</taxon>
        <taxon>Sordariomycetes</taxon>
        <taxon>Hypocreomycetidae</taxon>
        <taxon>Hypocreales</taxon>
        <taxon>Nectriaceae</taxon>
        <taxon>Fusarium</taxon>
        <taxon>Fusarium nisikadoi species complex</taxon>
    </lineage>
</organism>
<reference evidence="1" key="2">
    <citation type="submission" date="2020-05" db="EMBL/GenBank/DDBJ databases">
        <authorList>
            <person name="Kim H.-S."/>
            <person name="Proctor R.H."/>
            <person name="Brown D.W."/>
        </authorList>
    </citation>
    <scope>NUCLEOTIDE SEQUENCE</scope>
    <source>
        <strain evidence="1">NRRL 45417</strain>
    </source>
</reference>
<dbReference type="OrthoDB" id="5095773at2759"/>
<reference evidence="1" key="1">
    <citation type="journal article" date="2020" name="BMC Genomics">
        <title>Correction to: Identification and distribution of gene clusters required for synthesis of sphingolipid metabolism inhibitors in diverse species of the filamentous fungus Fusarium.</title>
        <authorList>
            <person name="Kim H.S."/>
            <person name="Lohmar J.M."/>
            <person name="Busman M."/>
            <person name="Brown D.W."/>
            <person name="Naumann T.A."/>
            <person name="Divon H.H."/>
            <person name="Lysoe E."/>
            <person name="Uhlig S."/>
            <person name="Proctor R.H."/>
        </authorList>
    </citation>
    <scope>NUCLEOTIDE SEQUENCE</scope>
    <source>
        <strain evidence="1">NRRL 45417</strain>
    </source>
</reference>
<comment type="caution">
    <text evidence="1">The sequence shown here is derived from an EMBL/GenBank/DDBJ whole genome shotgun (WGS) entry which is preliminary data.</text>
</comment>
<accession>A0A8H4TJK2</accession>
<evidence type="ECO:0000313" key="1">
    <source>
        <dbReference type="EMBL" id="KAF4958929.1"/>
    </source>
</evidence>